<dbReference type="InterPro" id="IPR045055">
    <property type="entry name" value="DNA2/NAM7-like"/>
</dbReference>
<evidence type="ECO:0000256" key="21">
    <source>
        <dbReference type="ARBA" id="ARBA00022990"/>
    </source>
</evidence>
<keyword evidence="17" id="KW-0378">Hydrolase</keyword>
<dbReference type="SUPFAM" id="SSF54928">
    <property type="entry name" value="RNA-binding domain, RBD"/>
    <property type="match status" value="2"/>
</dbReference>
<dbReference type="Pfam" id="PF21123">
    <property type="entry name" value="Dna2_Rift"/>
    <property type="match status" value="1"/>
</dbReference>
<keyword evidence="24" id="KW-0238">DNA-binding</keyword>
<evidence type="ECO:0000256" key="9">
    <source>
        <dbReference type="ARBA" id="ARBA00022553"/>
    </source>
</evidence>
<evidence type="ECO:0000256" key="19">
    <source>
        <dbReference type="ARBA" id="ARBA00022840"/>
    </source>
</evidence>
<keyword evidence="19" id="KW-0067">ATP-binding</keyword>
<evidence type="ECO:0000256" key="22">
    <source>
        <dbReference type="ARBA" id="ARBA00023004"/>
    </source>
</evidence>
<dbReference type="CDD" id="cd12729">
    <property type="entry name" value="RRM1_hnRNPH_hnRNPH2_hnRNPF"/>
    <property type="match status" value="1"/>
</dbReference>
<evidence type="ECO:0000256" key="25">
    <source>
        <dbReference type="ARBA" id="ARBA00023128"/>
    </source>
</evidence>
<evidence type="ECO:0000259" key="34">
    <source>
        <dbReference type="PROSITE" id="PS50102"/>
    </source>
</evidence>
<dbReference type="InterPro" id="IPR011604">
    <property type="entry name" value="PDDEXK-like_dom_sf"/>
</dbReference>
<protein>
    <recommendedName>
        <fullName evidence="6">DNA replication ATP-dependent helicase/nuclease DNA2</fullName>
        <ecNumber evidence="5">3.6.4.12</ecNumber>
    </recommendedName>
    <alternativeName>
        <fullName evidence="30">DNA replication ATP-dependent helicase-like homolog</fullName>
    </alternativeName>
</protein>
<evidence type="ECO:0000256" key="3">
    <source>
        <dbReference type="ARBA" id="ARBA00004173"/>
    </source>
</evidence>
<comment type="similarity">
    <text evidence="4">Belongs to the DNA2/NAM7 helicase family.</text>
</comment>
<dbReference type="InterPro" id="IPR035979">
    <property type="entry name" value="RBD_domain_sf"/>
</dbReference>
<keyword evidence="11" id="KW-0540">Nuclease</keyword>
<sequence>MQRTKLKKNSVIGGHQKTLSSFFYPKKLKESTPPSKKTICSITETDSSNVTSNKRSVLGGIENSPLSFDPLSVPETPDSQIRTSHPASRPEGGHLSPICRSPRSKGGSLIRENSPKAAMFSLRSKISPPPQVQTGTKNSSMQRCSVKRLLSPDDVQVVKRPKTIPVKRPFISPLQKSLLHGEDFLSECLQVIGDTQNSKGTKSQQGTGLVGKAVNSRKTSKADQILFEGCSVLTSRAKEKMGNVVPSLKPLSVKRALSLSSNESSLPSSLSECEEECAFTVITEQKDATEYNSCPTDLNTSGGHVISPSCEKPSSVPVRNGKTRLPCPPNPNKSLMEVESSAVRDCGTDGKGVTSSEDHLEGLEDNWFDDKMEESFSNTKKEKSNAGKRKGIPDHVILTTGLHNRYWILDVQEVHGDRGSVEKHLTITASKTSHPTEICILKDGWESTPVSRGDVVHLEGQCVSGIWLIDRESGFLVLLPDVLISGTSIASGIRCMRRAVLGEMFKSFDGGSKQMLNGTIVHEIFQKAAMSGDFSMERLQLLANQALLSPNYLGDMYTLKLTQEDMKQEIWEYLPALTEWARDYLHTSPQAGKKLLTLKLPSDGALSRQDSACSITVTDFVDIEENIWSPRFGLKGKIDVTAGVRIHRRGRPPLNRVMPLELKTGKESNSIEHHSQVILYTLMSLERRSDAEAGFLLYLKTGNMHPIVGNHMDRRELLKLRNTLAHHVGNSMEEEGQTRMAPLPGIITDRQACKWCPQIRNCALYDRAVESRAPGYYSSDAQQLLVQQESEHLREAHLLYFSHWLLLCALETHTMERKGGRHNIWLQSAQEREKSGGCMGNMHLIGPVKNQSDSVYIHRFERHRGREQGVTGLIVGDRIVVSDHDLRLIGVAAGYVTDVSSTAVSCSLDRDLSKCSSDVVFRLDQDEGVMGLSTHLVNLSKLMESSLPSERLRELIVDFRPPQFIDNLSSVLPREAKDTVANILKGLNKPQKQAMKKVLLSKDYTLIVGMPGTGKTTTICTLVRILHACGFSVLLTSYTHSAVDNILLKLRRFKVGFLRLGRAQKVHPDILAYTEERCRANGIHTLPELENLYNKELVVATTCMGVKHPIFSRRRFDFCIVDEASQISQPVCLGPLFYAQRFVLVGDHQQLPPIVQNTEARSLGMDESLFKRLERNCEAVVQLNVQYRMNSKIMSLSNTLMYGGRLECGSERTASAMLTLPSQGSVQRELALGLGRPEDLAWVQAALEPLNPVCFLDTTQVPALETVDKGGISNQTEAALVHGIVSLLLKAGCRASDIGVIAPYRQQLKAISGLLAGPAFSTVEVNTVDKYQGRDKSVIIVSFVRSHPEGNLGELLKDWRRLNVAITRAKHKLLMVGSAPTLRRYAPLEKLLSHLTQENMISFTLPSMALTMVERNTVDVFLNWPTSSSSLQQPMSHRVLRNPEPGGEVSGVEVIARLTARGSNHGDNQTPNPPASVYTEKNCWVWLQGQEETMSVNDDGYVVRIRGLPWSCTQEEVAGFFSDCNIVGKVNGVCFTFSKEGRPSGEAFVELKTAEDFKKAIAKDRKHMGHRYIEVFKSNRSEMDWVLKRSGPTDYDSCSGCMIRLRGLPFGCSKEEIVQFFAGLKIVPNGITLPMDYQGRSTGEAFVQFASKEIAEKALGKHKERIGHRYIEIFKSSRNEIRAYYELPRRMMGQRPSPYDRPMMERGGFFPGPGRGGALLDQMRGGGYSGGYGGFDNYNGFSNYCFGNGMFDDRIRGDRGRAMGGHGYGGAGDHSSHSGFHSGHFVHMRGLPFRATEGDIANFFSPLTPVRVHIDFGPNGKSTGEADVEFRSHEDAVSAMSKDKNHMQNQAQLITPSNTIPTVKHGGSIMLWLRLGLKGGISCGIGGAALEEKGVARITDPHCFMARSISCFMLTCTTNSFSTSYSGAQGQQLNSELAYVLTLDTQVGIDHIESHKQANDDSTLLLYHHSRVVIEITVEGGGNQPASSASGPDAARPELCPAESYNNSAQTTGHNFSTISRGPHSDLLYPRKDFFTGVAKTNIEPYAMVLHDNEELLEWGVVGVQGAPKTEGRLDQAFDAELGHVQQICQPVLNDHMTNFLLHPPCLCQSHID</sequence>
<dbReference type="InterPro" id="IPR048459">
    <property type="entry name" value="DNA2_Rift"/>
</dbReference>
<evidence type="ECO:0000256" key="29">
    <source>
        <dbReference type="ARBA" id="ARBA00023274"/>
    </source>
</evidence>
<dbReference type="FunFam" id="3.40.50.300:FF:000789">
    <property type="entry name" value="DNA replication ATP-dependent helicase/nuclease DNA2"/>
    <property type="match status" value="1"/>
</dbReference>
<evidence type="ECO:0000256" key="2">
    <source>
        <dbReference type="ARBA" id="ARBA00004123"/>
    </source>
</evidence>
<evidence type="ECO:0000256" key="11">
    <source>
        <dbReference type="ARBA" id="ARBA00022722"/>
    </source>
</evidence>
<evidence type="ECO:0000256" key="4">
    <source>
        <dbReference type="ARBA" id="ARBA00007913"/>
    </source>
</evidence>
<evidence type="ECO:0000256" key="6">
    <source>
        <dbReference type="ARBA" id="ARBA00021516"/>
    </source>
</evidence>
<evidence type="ECO:0000256" key="14">
    <source>
        <dbReference type="ARBA" id="ARBA00022741"/>
    </source>
</evidence>
<evidence type="ECO:0000256" key="5">
    <source>
        <dbReference type="ARBA" id="ARBA00012551"/>
    </source>
</evidence>
<dbReference type="InterPro" id="IPR034970">
    <property type="entry name" value="hnRNPH3_RRM2"/>
</dbReference>
<dbReference type="InterPro" id="IPR000504">
    <property type="entry name" value="RRM_dom"/>
</dbReference>
<dbReference type="GO" id="GO:0017116">
    <property type="term" value="F:single-stranded DNA helicase activity"/>
    <property type="evidence" value="ECO:0007669"/>
    <property type="project" value="InterPro"/>
</dbReference>
<evidence type="ECO:0000256" key="30">
    <source>
        <dbReference type="ARBA" id="ARBA00032548"/>
    </source>
</evidence>
<evidence type="ECO:0000256" key="32">
    <source>
        <dbReference type="PROSITE-ProRule" id="PRU00176"/>
    </source>
</evidence>
<dbReference type="EC" id="3.6.4.12" evidence="5"/>
<comment type="catalytic activity">
    <reaction evidence="31">
        <text>ATP + H2O = ADP + phosphate + H(+)</text>
        <dbReference type="Rhea" id="RHEA:13065"/>
        <dbReference type="ChEBI" id="CHEBI:15377"/>
        <dbReference type="ChEBI" id="CHEBI:15378"/>
        <dbReference type="ChEBI" id="CHEBI:30616"/>
        <dbReference type="ChEBI" id="CHEBI:43474"/>
        <dbReference type="ChEBI" id="CHEBI:456216"/>
        <dbReference type="EC" id="3.6.4.12"/>
    </reaction>
</comment>
<accession>A0AAN8MJU3</accession>
<feature type="region of interest" description="Disordered" evidence="33">
    <location>
        <begin position="305"/>
        <end position="334"/>
    </location>
</feature>
<evidence type="ECO:0000256" key="16">
    <source>
        <dbReference type="ARBA" id="ARBA00022763"/>
    </source>
</evidence>
<evidence type="ECO:0000256" key="27">
    <source>
        <dbReference type="ARBA" id="ARBA00023242"/>
    </source>
</evidence>
<evidence type="ECO:0000256" key="33">
    <source>
        <dbReference type="SAM" id="MobiDB-lite"/>
    </source>
</evidence>
<keyword evidence="16" id="KW-0227">DNA damage</keyword>
<dbReference type="Pfam" id="PF13087">
    <property type="entry name" value="AAA_12"/>
    <property type="match status" value="1"/>
</dbReference>
<feature type="region of interest" description="Disordered" evidence="33">
    <location>
        <begin position="1981"/>
        <end position="2022"/>
    </location>
</feature>
<evidence type="ECO:0000256" key="10">
    <source>
        <dbReference type="ARBA" id="ARBA00022705"/>
    </source>
</evidence>
<evidence type="ECO:0000256" key="8">
    <source>
        <dbReference type="ARBA" id="ARBA00022499"/>
    </source>
</evidence>
<evidence type="ECO:0000256" key="13">
    <source>
        <dbReference type="ARBA" id="ARBA00022737"/>
    </source>
</evidence>
<dbReference type="CDD" id="cd12732">
    <property type="entry name" value="RRM2_hnRNPH3"/>
    <property type="match status" value="1"/>
</dbReference>
<dbReference type="GO" id="GO:0005739">
    <property type="term" value="C:mitochondrion"/>
    <property type="evidence" value="ECO:0007669"/>
    <property type="project" value="UniProtKB-SubCell"/>
</dbReference>
<dbReference type="CDD" id="cd18808">
    <property type="entry name" value="SF1_C_Upf1"/>
    <property type="match status" value="1"/>
</dbReference>
<evidence type="ECO:0000256" key="26">
    <source>
        <dbReference type="ARBA" id="ARBA00023204"/>
    </source>
</evidence>
<dbReference type="PANTHER" id="PTHR10887:SF433">
    <property type="entry name" value="DNA REPLICATION ATP-DEPENDENT HELICASE_NUCLEASE DNA2"/>
    <property type="match status" value="1"/>
</dbReference>
<dbReference type="InterPro" id="IPR047187">
    <property type="entry name" value="SF1_C_Upf1"/>
</dbReference>
<dbReference type="InterPro" id="IPR041679">
    <property type="entry name" value="DNA2/NAM7-like_C"/>
</dbReference>
<evidence type="ECO:0000256" key="18">
    <source>
        <dbReference type="ARBA" id="ARBA00022806"/>
    </source>
</evidence>
<dbReference type="Gene3D" id="3.40.50.300">
    <property type="entry name" value="P-loop containing nucleotide triphosphate hydrolases"/>
    <property type="match status" value="2"/>
</dbReference>
<keyword evidence="26" id="KW-0234">DNA repair</keyword>
<dbReference type="Gene3D" id="3.30.70.330">
    <property type="match status" value="3"/>
</dbReference>
<evidence type="ECO:0000256" key="7">
    <source>
        <dbReference type="ARBA" id="ARBA00022485"/>
    </source>
</evidence>
<evidence type="ECO:0000256" key="23">
    <source>
        <dbReference type="ARBA" id="ARBA00023014"/>
    </source>
</evidence>
<keyword evidence="32" id="KW-0694">RNA-binding</keyword>
<keyword evidence="22" id="KW-0408">Iron</keyword>
<keyword evidence="9" id="KW-0597">Phosphoprotein</keyword>
<proteinExistence type="inferred from homology"/>
<keyword evidence="25" id="KW-0496">Mitochondrion</keyword>
<dbReference type="InterPro" id="IPR026851">
    <property type="entry name" value="Dna2/JHS1_DEXXQ-box"/>
</dbReference>
<evidence type="ECO:0000256" key="1">
    <source>
        <dbReference type="ARBA" id="ARBA00001966"/>
    </source>
</evidence>
<dbReference type="FunFam" id="3.40.50.300:FF:000721">
    <property type="entry name" value="DNA replication ATP-dependent helicase/nuclease DNA2"/>
    <property type="match status" value="1"/>
</dbReference>
<dbReference type="GO" id="GO:0046872">
    <property type="term" value="F:metal ion binding"/>
    <property type="evidence" value="ECO:0007669"/>
    <property type="project" value="UniProtKB-KW"/>
</dbReference>
<dbReference type="Gene3D" id="3.90.320.10">
    <property type="match status" value="1"/>
</dbReference>
<keyword evidence="15" id="KW-0255">Endonuclease</keyword>
<evidence type="ECO:0000313" key="35">
    <source>
        <dbReference type="EMBL" id="KAK6328466.1"/>
    </source>
</evidence>
<keyword evidence="13" id="KW-0677">Repeat</keyword>
<keyword evidence="20" id="KW-0832">Ubl conjugation</keyword>
<organism evidence="35 36">
    <name type="scientific">Coregonus suidteri</name>
    <dbReference type="NCBI Taxonomy" id="861788"/>
    <lineage>
        <taxon>Eukaryota</taxon>
        <taxon>Metazoa</taxon>
        <taxon>Chordata</taxon>
        <taxon>Craniata</taxon>
        <taxon>Vertebrata</taxon>
        <taxon>Euteleostomi</taxon>
        <taxon>Actinopterygii</taxon>
        <taxon>Neopterygii</taxon>
        <taxon>Teleostei</taxon>
        <taxon>Protacanthopterygii</taxon>
        <taxon>Salmoniformes</taxon>
        <taxon>Salmonidae</taxon>
        <taxon>Coregoninae</taxon>
        <taxon>Coregonus</taxon>
    </lineage>
</organism>
<evidence type="ECO:0000256" key="31">
    <source>
        <dbReference type="ARBA" id="ARBA00047995"/>
    </source>
</evidence>
<dbReference type="GO" id="GO:0006281">
    <property type="term" value="P:DNA repair"/>
    <property type="evidence" value="ECO:0007669"/>
    <property type="project" value="UniProtKB-KW"/>
</dbReference>
<keyword evidence="36" id="KW-1185">Reference proteome</keyword>
<feature type="domain" description="RRM" evidence="34">
    <location>
        <begin position="1601"/>
        <end position="1678"/>
    </location>
</feature>
<keyword evidence="23" id="KW-0411">Iron-sulfur</keyword>
<dbReference type="PROSITE" id="PS50102">
    <property type="entry name" value="RRM"/>
    <property type="match status" value="3"/>
</dbReference>
<feature type="compositionally biased region" description="Polar residues" evidence="33">
    <location>
        <begin position="132"/>
        <end position="142"/>
    </location>
</feature>
<dbReference type="GO" id="GO:0017108">
    <property type="term" value="F:5'-flap endonuclease activity"/>
    <property type="evidence" value="ECO:0007669"/>
    <property type="project" value="TreeGrafter"/>
</dbReference>
<dbReference type="SUPFAM" id="SSF52540">
    <property type="entry name" value="P-loop containing nucleoside triphosphate hydrolases"/>
    <property type="match status" value="1"/>
</dbReference>
<dbReference type="GO" id="GO:0051539">
    <property type="term" value="F:4 iron, 4 sulfur cluster binding"/>
    <property type="evidence" value="ECO:0007669"/>
    <property type="project" value="UniProtKB-KW"/>
</dbReference>
<keyword evidence="8" id="KW-1017">Isopeptide bond</keyword>
<comment type="subcellular location">
    <subcellularLocation>
        <location evidence="3">Mitochondrion</location>
    </subcellularLocation>
    <subcellularLocation>
        <location evidence="2">Nucleus</location>
    </subcellularLocation>
</comment>
<dbReference type="CDD" id="cd22318">
    <property type="entry name" value="DNA2_N-like"/>
    <property type="match status" value="1"/>
</dbReference>
<comment type="caution">
    <text evidence="35">The sequence shown here is derived from an EMBL/GenBank/DDBJ whole genome shotgun (WGS) entry which is preliminary data.</text>
</comment>
<dbReference type="GO" id="GO:0071932">
    <property type="term" value="P:replication fork reversal"/>
    <property type="evidence" value="ECO:0007669"/>
    <property type="project" value="TreeGrafter"/>
</dbReference>
<dbReference type="SMART" id="SM00360">
    <property type="entry name" value="RRM"/>
    <property type="match status" value="3"/>
</dbReference>
<evidence type="ECO:0000256" key="17">
    <source>
        <dbReference type="ARBA" id="ARBA00022801"/>
    </source>
</evidence>
<evidence type="ECO:0000256" key="15">
    <source>
        <dbReference type="ARBA" id="ARBA00022759"/>
    </source>
</evidence>
<dbReference type="Pfam" id="PF13086">
    <property type="entry name" value="AAA_11"/>
    <property type="match status" value="2"/>
</dbReference>
<keyword evidence="29" id="KW-0687">Ribonucleoprotein</keyword>
<evidence type="ECO:0000256" key="20">
    <source>
        <dbReference type="ARBA" id="ARBA00022843"/>
    </source>
</evidence>
<evidence type="ECO:0000256" key="24">
    <source>
        <dbReference type="ARBA" id="ARBA00023125"/>
    </source>
</evidence>
<dbReference type="GO" id="GO:0005634">
    <property type="term" value="C:nucleus"/>
    <property type="evidence" value="ECO:0007669"/>
    <property type="project" value="UniProtKB-SubCell"/>
</dbReference>
<gene>
    <name evidence="35" type="ORF">J4Q44_G00004440</name>
</gene>
<feature type="region of interest" description="Disordered" evidence="33">
    <location>
        <begin position="43"/>
        <end position="110"/>
    </location>
</feature>
<reference evidence="35 36" key="1">
    <citation type="submission" date="2021-04" db="EMBL/GenBank/DDBJ databases">
        <authorList>
            <person name="De Guttry C."/>
            <person name="Zahm M."/>
            <person name="Klopp C."/>
            <person name="Cabau C."/>
            <person name="Louis A."/>
            <person name="Berthelot C."/>
            <person name="Parey E."/>
            <person name="Roest Crollius H."/>
            <person name="Montfort J."/>
            <person name="Robinson-Rechavi M."/>
            <person name="Bucao C."/>
            <person name="Bouchez O."/>
            <person name="Gislard M."/>
            <person name="Lluch J."/>
            <person name="Milhes M."/>
            <person name="Lampietro C."/>
            <person name="Lopez Roques C."/>
            <person name="Donnadieu C."/>
            <person name="Braasch I."/>
            <person name="Desvignes T."/>
            <person name="Postlethwait J."/>
            <person name="Bobe J."/>
            <person name="Wedekind C."/>
            <person name="Guiguen Y."/>
        </authorList>
    </citation>
    <scope>NUCLEOTIDE SEQUENCE [LARGE SCALE GENOMIC DNA]</scope>
    <source>
        <strain evidence="35">Cs_M1</strain>
        <tissue evidence="35">Blood</tissue>
    </source>
</reference>
<evidence type="ECO:0000256" key="12">
    <source>
        <dbReference type="ARBA" id="ARBA00022723"/>
    </source>
</evidence>
<feature type="region of interest" description="Disordered" evidence="33">
    <location>
        <begin position="122"/>
        <end position="142"/>
    </location>
</feature>
<dbReference type="InterPro" id="IPR014808">
    <property type="entry name" value="DNA_replication_fac_Dna2_N"/>
</dbReference>
<keyword evidence="21" id="KW-0007">Acetylation</keyword>
<keyword evidence="28" id="KW-0511">Multifunctional enzyme</keyword>
<evidence type="ECO:0000313" key="36">
    <source>
        <dbReference type="Proteomes" id="UP001356427"/>
    </source>
</evidence>
<evidence type="ECO:0000256" key="28">
    <source>
        <dbReference type="ARBA" id="ARBA00023268"/>
    </source>
</evidence>
<name>A0AAN8MJU3_9TELE</name>
<keyword evidence="27" id="KW-0539">Nucleus</keyword>
<keyword evidence="14" id="KW-0547">Nucleotide-binding</keyword>
<feature type="domain" description="RRM" evidence="34">
    <location>
        <begin position="1501"/>
        <end position="1580"/>
    </location>
</feature>
<dbReference type="FunFam" id="3.30.70.330:FF:000031">
    <property type="entry name" value="Heterogeneous nuclear ribonucleoprotein h3 isoform"/>
    <property type="match status" value="1"/>
</dbReference>
<dbReference type="Pfam" id="PF00076">
    <property type="entry name" value="RRM_1"/>
    <property type="match status" value="3"/>
</dbReference>
<dbReference type="GO" id="GO:1990904">
    <property type="term" value="C:ribonucleoprotein complex"/>
    <property type="evidence" value="ECO:0007669"/>
    <property type="project" value="UniProtKB-KW"/>
</dbReference>
<keyword evidence="10" id="KW-0235">DNA replication</keyword>
<dbReference type="FunFam" id="3.40.50.300:FF:000915">
    <property type="entry name" value="DNA replication ATP-dependent helicase/nuclease DNA2"/>
    <property type="match status" value="1"/>
</dbReference>
<dbReference type="GO" id="GO:0003723">
    <property type="term" value="F:RNA binding"/>
    <property type="evidence" value="ECO:0007669"/>
    <property type="project" value="UniProtKB-UniRule"/>
</dbReference>
<dbReference type="Pfam" id="PF08696">
    <property type="entry name" value="Dna2"/>
    <property type="match status" value="1"/>
</dbReference>
<dbReference type="GO" id="GO:0003677">
    <property type="term" value="F:DNA binding"/>
    <property type="evidence" value="ECO:0007669"/>
    <property type="project" value="UniProtKB-KW"/>
</dbReference>
<dbReference type="InterPro" id="IPR041677">
    <property type="entry name" value="DNA2/NAM7_AAA_11"/>
</dbReference>
<feature type="compositionally biased region" description="Polar residues" evidence="33">
    <location>
        <begin position="2004"/>
        <end position="2020"/>
    </location>
</feature>
<keyword evidence="12" id="KW-0479">Metal-binding</keyword>
<dbReference type="CDD" id="cd18041">
    <property type="entry name" value="DEXXQc_DNA2"/>
    <property type="match status" value="1"/>
</dbReference>
<feature type="compositionally biased region" description="Polar residues" evidence="33">
    <location>
        <begin position="77"/>
        <end position="86"/>
    </location>
</feature>
<dbReference type="Proteomes" id="UP001356427">
    <property type="component" value="Unassembled WGS sequence"/>
</dbReference>
<dbReference type="FunFam" id="3.30.70.330:FF:000071">
    <property type="entry name" value="heterogeneous nuclear ribonucleoprotein H isoform X1"/>
    <property type="match status" value="1"/>
</dbReference>
<dbReference type="EMBL" id="JAGTTL010000001">
    <property type="protein sequence ID" value="KAK6328466.1"/>
    <property type="molecule type" value="Genomic_DNA"/>
</dbReference>
<feature type="compositionally biased region" description="Polar residues" evidence="33">
    <location>
        <begin position="43"/>
        <end position="55"/>
    </location>
</feature>
<dbReference type="InterPro" id="IPR012677">
    <property type="entry name" value="Nucleotide-bd_a/b_plait_sf"/>
</dbReference>
<comment type="cofactor">
    <cofactor evidence="1">
        <name>[4Fe-4S] cluster</name>
        <dbReference type="ChEBI" id="CHEBI:49883"/>
    </cofactor>
</comment>
<dbReference type="InterPro" id="IPR027417">
    <property type="entry name" value="P-loop_NTPase"/>
</dbReference>
<dbReference type="GO" id="GO:0005524">
    <property type="term" value="F:ATP binding"/>
    <property type="evidence" value="ECO:0007669"/>
    <property type="project" value="UniProtKB-KW"/>
</dbReference>
<keyword evidence="7" id="KW-0004">4Fe-4S</keyword>
<feature type="domain" description="RRM" evidence="34">
    <location>
        <begin position="1784"/>
        <end position="1859"/>
    </location>
</feature>
<dbReference type="PANTHER" id="PTHR10887">
    <property type="entry name" value="DNA2/NAM7 HELICASE FAMILY"/>
    <property type="match status" value="1"/>
</dbReference>
<keyword evidence="18" id="KW-0347">Helicase</keyword>